<keyword evidence="2" id="KW-1185">Reference proteome</keyword>
<proteinExistence type="predicted"/>
<dbReference type="EMBL" id="ML119706">
    <property type="protein sequence ID" value="RPA78839.1"/>
    <property type="molecule type" value="Genomic_DNA"/>
</dbReference>
<evidence type="ECO:0008006" key="3">
    <source>
        <dbReference type="Google" id="ProtNLM"/>
    </source>
</evidence>
<name>A0A3N4HYS3_ASCIM</name>
<protein>
    <recommendedName>
        <fullName evidence="3">F-box domain-containing protein</fullName>
    </recommendedName>
</protein>
<sequence>MQHTTTPTSKSHLHLLNLPCELRLEIYSWTPAFSLLQLSCTHPRIRAELVCRPGLFTKVYGYEDLRDQFYHRRPWELQILFIHQFVREEVDLFIARYSPFPKFGDAGYKVDSRKDRRRRFVCRVCLKIRRGEDFRDPSNLGPEWVYFWEACRKCHRALGYPALYEVLLEERIWTGERCAEYLTRRSEIYGRYTFFIDKKYFTA</sequence>
<evidence type="ECO:0000313" key="1">
    <source>
        <dbReference type="EMBL" id="RPA78839.1"/>
    </source>
</evidence>
<organism evidence="1 2">
    <name type="scientific">Ascobolus immersus RN42</name>
    <dbReference type="NCBI Taxonomy" id="1160509"/>
    <lineage>
        <taxon>Eukaryota</taxon>
        <taxon>Fungi</taxon>
        <taxon>Dikarya</taxon>
        <taxon>Ascomycota</taxon>
        <taxon>Pezizomycotina</taxon>
        <taxon>Pezizomycetes</taxon>
        <taxon>Pezizales</taxon>
        <taxon>Ascobolaceae</taxon>
        <taxon>Ascobolus</taxon>
    </lineage>
</organism>
<evidence type="ECO:0000313" key="2">
    <source>
        <dbReference type="Proteomes" id="UP000275078"/>
    </source>
</evidence>
<dbReference type="Proteomes" id="UP000275078">
    <property type="component" value="Unassembled WGS sequence"/>
</dbReference>
<accession>A0A3N4HYS3</accession>
<dbReference type="AlphaFoldDB" id="A0A3N4HYS3"/>
<gene>
    <name evidence="1" type="ORF">BJ508DRAFT_328869</name>
</gene>
<reference evidence="1 2" key="1">
    <citation type="journal article" date="2018" name="Nat. Ecol. Evol.">
        <title>Pezizomycetes genomes reveal the molecular basis of ectomycorrhizal truffle lifestyle.</title>
        <authorList>
            <person name="Murat C."/>
            <person name="Payen T."/>
            <person name="Noel B."/>
            <person name="Kuo A."/>
            <person name="Morin E."/>
            <person name="Chen J."/>
            <person name="Kohler A."/>
            <person name="Krizsan K."/>
            <person name="Balestrini R."/>
            <person name="Da Silva C."/>
            <person name="Montanini B."/>
            <person name="Hainaut M."/>
            <person name="Levati E."/>
            <person name="Barry K.W."/>
            <person name="Belfiori B."/>
            <person name="Cichocki N."/>
            <person name="Clum A."/>
            <person name="Dockter R.B."/>
            <person name="Fauchery L."/>
            <person name="Guy J."/>
            <person name="Iotti M."/>
            <person name="Le Tacon F."/>
            <person name="Lindquist E.A."/>
            <person name="Lipzen A."/>
            <person name="Malagnac F."/>
            <person name="Mello A."/>
            <person name="Molinier V."/>
            <person name="Miyauchi S."/>
            <person name="Poulain J."/>
            <person name="Riccioni C."/>
            <person name="Rubini A."/>
            <person name="Sitrit Y."/>
            <person name="Splivallo R."/>
            <person name="Traeger S."/>
            <person name="Wang M."/>
            <person name="Zifcakova L."/>
            <person name="Wipf D."/>
            <person name="Zambonelli A."/>
            <person name="Paolocci F."/>
            <person name="Nowrousian M."/>
            <person name="Ottonello S."/>
            <person name="Baldrian P."/>
            <person name="Spatafora J.W."/>
            <person name="Henrissat B."/>
            <person name="Nagy L.G."/>
            <person name="Aury J.M."/>
            <person name="Wincker P."/>
            <person name="Grigoriev I.V."/>
            <person name="Bonfante P."/>
            <person name="Martin F.M."/>
        </authorList>
    </citation>
    <scope>NUCLEOTIDE SEQUENCE [LARGE SCALE GENOMIC DNA]</scope>
    <source>
        <strain evidence="1 2">RN42</strain>
    </source>
</reference>